<proteinExistence type="predicted"/>
<feature type="region of interest" description="Disordered" evidence="1">
    <location>
        <begin position="174"/>
        <end position="212"/>
    </location>
</feature>
<name>A0A9Q0AVA9_9PEZI</name>
<comment type="caution">
    <text evidence="2">The sequence shown here is derived from an EMBL/GenBank/DDBJ whole genome shotgun (WGS) entry which is preliminary data.</text>
</comment>
<reference evidence="2" key="1">
    <citation type="submission" date="2021-03" db="EMBL/GenBank/DDBJ databases">
        <title>Revisited historic fungal species revealed as producer of novel bioactive compounds through whole genome sequencing and comparative genomics.</title>
        <authorList>
            <person name="Vignolle G.A."/>
            <person name="Hochenegger N."/>
            <person name="Mach R.L."/>
            <person name="Mach-Aigner A.R."/>
            <person name="Javad Rahimi M."/>
            <person name="Salim K.A."/>
            <person name="Chan C.M."/>
            <person name="Lim L.B.L."/>
            <person name="Cai F."/>
            <person name="Druzhinina I.S."/>
            <person name="U'Ren J.M."/>
            <person name="Derntl C."/>
        </authorList>
    </citation>
    <scope>NUCLEOTIDE SEQUENCE</scope>
    <source>
        <strain evidence="2">TUCIM 5799</strain>
    </source>
</reference>
<dbReference type="EMBL" id="JAFIMR010000003">
    <property type="protein sequence ID" value="KAI1880036.1"/>
    <property type="molecule type" value="Genomic_DNA"/>
</dbReference>
<feature type="compositionally biased region" description="Basic and acidic residues" evidence="1">
    <location>
        <begin position="12"/>
        <end position="26"/>
    </location>
</feature>
<feature type="region of interest" description="Disordered" evidence="1">
    <location>
        <begin position="1"/>
        <end position="26"/>
    </location>
</feature>
<keyword evidence="3" id="KW-1185">Reference proteome</keyword>
<evidence type="ECO:0000256" key="1">
    <source>
        <dbReference type="SAM" id="MobiDB-lite"/>
    </source>
</evidence>
<feature type="compositionally biased region" description="Low complexity" evidence="1">
    <location>
        <begin position="276"/>
        <end position="289"/>
    </location>
</feature>
<evidence type="ECO:0000313" key="2">
    <source>
        <dbReference type="EMBL" id="KAI1880036.1"/>
    </source>
</evidence>
<feature type="compositionally biased region" description="Polar residues" evidence="1">
    <location>
        <begin position="305"/>
        <end position="317"/>
    </location>
</feature>
<dbReference type="AlphaFoldDB" id="A0A9Q0AVA9"/>
<feature type="compositionally biased region" description="Polar residues" evidence="1">
    <location>
        <begin position="250"/>
        <end position="261"/>
    </location>
</feature>
<dbReference type="Proteomes" id="UP000829685">
    <property type="component" value="Unassembled WGS sequence"/>
</dbReference>
<sequence>MSQLQSMLNSLGHRERQTTIRKQDRLPHYLEKGFRSQPLYRSLDERQKNALLREAVDEGRTTLLVDRSMRPKELSDQLIKDYLNREKHRASSSTAQEANETTSSTTTQQTASGSSTGSTTSPGFGHGILSTLHAPVDPSSSSSRNPGLKYLERSMPGSKTEESVAKVITALHKATGGSCNRPDSGSKMARNEGDEIVDKELPQPSNGGYEGLTACRDSVGLKNHDLSTSRSWASSSDAVAPLKPAKPQSKEQGSSNQGKPKSSSDKDLTMVLWEPSASSSGHRSQQSKISSDHGTDSASFAPALSISTPTRPTQRLRSSLAIRRH</sequence>
<accession>A0A9Q0AVA9</accession>
<organism evidence="2 3">
    <name type="scientific">Neoarthrinium moseri</name>
    <dbReference type="NCBI Taxonomy" id="1658444"/>
    <lineage>
        <taxon>Eukaryota</taxon>
        <taxon>Fungi</taxon>
        <taxon>Dikarya</taxon>
        <taxon>Ascomycota</taxon>
        <taxon>Pezizomycotina</taxon>
        <taxon>Sordariomycetes</taxon>
        <taxon>Xylariomycetidae</taxon>
        <taxon>Amphisphaeriales</taxon>
        <taxon>Apiosporaceae</taxon>
        <taxon>Neoarthrinium</taxon>
    </lineage>
</organism>
<evidence type="ECO:0000313" key="3">
    <source>
        <dbReference type="Proteomes" id="UP000829685"/>
    </source>
</evidence>
<protein>
    <submittedName>
        <fullName evidence="2">Uncharacterized protein</fullName>
    </submittedName>
</protein>
<feature type="compositionally biased region" description="Low complexity" evidence="1">
    <location>
        <begin position="91"/>
        <end position="121"/>
    </location>
</feature>
<feature type="region of interest" description="Disordered" evidence="1">
    <location>
        <begin position="86"/>
        <end position="161"/>
    </location>
</feature>
<gene>
    <name evidence="2" type="ORF">JX265_001657</name>
</gene>
<feature type="region of interest" description="Disordered" evidence="1">
    <location>
        <begin position="225"/>
        <end position="325"/>
    </location>
</feature>
<feature type="compositionally biased region" description="Basic and acidic residues" evidence="1">
    <location>
        <begin position="189"/>
        <end position="201"/>
    </location>
</feature>